<proteinExistence type="predicted"/>
<dbReference type="EMBL" id="JAIOIV010000019">
    <property type="protein sequence ID" value="MBZ0155124.1"/>
    <property type="molecule type" value="Genomic_DNA"/>
</dbReference>
<reference evidence="1" key="1">
    <citation type="journal article" date="2021" name="bioRxiv">
        <title>Unraveling nitrogen, sulfur and carbon metabolic pathways and microbial community transcriptional responses to substrate deprivation and toxicity stresses in a bioreactor mimicking anoxic brackish coastal sediment conditions.</title>
        <authorList>
            <person name="Martins P.D."/>
            <person name="Echeveste M.J."/>
            <person name="Arshad A."/>
            <person name="Kurth J."/>
            <person name="Ouboter H."/>
            <person name="Jetten M.S.M."/>
            <person name="Welte C.U."/>
        </authorList>
    </citation>
    <scope>NUCLEOTIDE SEQUENCE</scope>
    <source>
        <strain evidence="1">MAG_39</strain>
    </source>
</reference>
<dbReference type="Proteomes" id="UP000705867">
    <property type="component" value="Unassembled WGS sequence"/>
</dbReference>
<gene>
    <name evidence="1" type="ORF">K8I29_02785</name>
</gene>
<name>A0A953JA94_9BACT</name>
<feature type="non-terminal residue" evidence="1">
    <location>
        <position position="179"/>
    </location>
</feature>
<sequence length="179" mass="20160">MRIRSRFFSAVVVFTVLTFWILSAPVPAQTVVQHYRDMEVYYGTGQSFSTLDNSLLGSIDGLQLTDMITSNLANSIFATYPEPRVTDHIGEWIDDSVSEMDWVLGTPQNLPASDTLLAQISDFPGTPVSVNDTGDVFITEQVYLIALWTTTDEQGNQIDHEGYARVRFFERTYQEFVAV</sequence>
<evidence type="ECO:0000313" key="2">
    <source>
        <dbReference type="Proteomes" id="UP000705867"/>
    </source>
</evidence>
<dbReference type="AlphaFoldDB" id="A0A953JA94"/>
<reference evidence="1" key="2">
    <citation type="submission" date="2021-08" db="EMBL/GenBank/DDBJ databases">
        <authorList>
            <person name="Dalcin Martins P."/>
        </authorList>
    </citation>
    <scope>NUCLEOTIDE SEQUENCE</scope>
    <source>
        <strain evidence="1">MAG_39</strain>
    </source>
</reference>
<organism evidence="1 2">
    <name type="scientific">Candidatus Nitrobium versatile</name>
    <dbReference type="NCBI Taxonomy" id="2884831"/>
    <lineage>
        <taxon>Bacteria</taxon>
        <taxon>Pseudomonadati</taxon>
        <taxon>Nitrospirota</taxon>
        <taxon>Nitrospiria</taxon>
        <taxon>Nitrospirales</taxon>
        <taxon>Nitrospiraceae</taxon>
        <taxon>Candidatus Nitrobium</taxon>
    </lineage>
</organism>
<accession>A0A953JA94</accession>
<evidence type="ECO:0000313" key="1">
    <source>
        <dbReference type="EMBL" id="MBZ0155124.1"/>
    </source>
</evidence>
<comment type="caution">
    <text evidence="1">The sequence shown here is derived from an EMBL/GenBank/DDBJ whole genome shotgun (WGS) entry which is preliminary data.</text>
</comment>
<protein>
    <submittedName>
        <fullName evidence="1">Uncharacterized protein</fullName>
    </submittedName>
</protein>